<dbReference type="Proteomes" id="UP000199514">
    <property type="component" value="Unassembled WGS sequence"/>
</dbReference>
<proteinExistence type="predicted"/>
<keyword evidence="3" id="KW-1185">Reference proteome</keyword>
<evidence type="ECO:0000313" key="3">
    <source>
        <dbReference type="Proteomes" id="UP000199514"/>
    </source>
</evidence>
<evidence type="ECO:0000256" key="1">
    <source>
        <dbReference type="SAM" id="SignalP"/>
    </source>
</evidence>
<dbReference type="EMBL" id="FOLE01000002">
    <property type="protein sequence ID" value="SFC01356.1"/>
    <property type="molecule type" value="Genomic_DNA"/>
</dbReference>
<name>A0A1I1FQS1_9BACT</name>
<gene>
    <name evidence="2" type="ORF">SAMN05421780_102274</name>
</gene>
<reference evidence="2 3" key="1">
    <citation type="submission" date="2016-10" db="EMBL/GenBank/DDBJ databases">
        <authorList>
            <person name="de Groot N.N."/>
        </authorList>
    </citation>
    <scope>NUCLEOTIDE SEQUENCE [LARGE SCALE GENOMIC DNA]</scope>
    <source>
        <strain evidence="2 3">DSM 6793</strain>
    </source>
</reference>
<sequence length="288" mass="31133">MKKFLQLLGLGVLLHTSAQAGHDNAPIGARAIGMGNASVTLRDSWSMFNNIGGLAGVKQKEVGVFVGNKFNNKSFTTVAAGFAAPLRENKNGVIAVNVQRFGDDLLSQSRAGIGYGHQIAGVSLGIQVDYLQTSVSEIGSKGVFGIQFGGVAEITPELLIGAHIFNVTQAKIADYQNERLPTVMKAGLSYRPTKTLMLNIETEKDIDYKARVKAGVEYEIVKKVYLRTGINTNNFSNFFGIGVKQSLFDFDYAATTHTKLGWSHAFSLSYKFLSRKTSAKPSNPSADL</sequence>
<dbReference type="Gene3D" id="2.40.160.60">
    <property type="entry name" value="Outer membrane protein transport protein (OMPP1/FadL/TodX)"/>
    <property type="match status" value="1"/>
</dbReference>
<organism evidence="2 3">
    <name type="scientific">Flexibacter flexilis DSM 6793</name>
    <dbReference type="NCBI Taxonomy" id="927664"/>
    <lineage>
        <taxon>Bacteria</taxon>
        <taxon>Pseudomonadati</taxon>
        <taxon>Bacteroidota</taxon>
        <taxon>Cytophagia</taxon>
        <taxon>Cytophagales</taxon>
        <taxon>Flexibacteraceae</taxon>
        <taxon>Flexibacter</taxon>
    </lineage>
</organism>
<dbReference type="AlphaFoldDB" id="A0A1I1FQS1"/>
<keyword evidence="1" id="KW-0732">Signal</keyword>
<dbReference type="OrthoDB" id="9786645at2"/>
<accession>A0A1I1FQS1</accession>
<evidence type="ECO:0000313" key="2">
    <source>
        <dbReference type="EMBL" id="SFC01356.1"/>
    </source>
</evidence>
<dbReference type="STRING" id="927664.SAMN05421780_102274"/>
<feature type="chain" id="PRO_5011560437" description="Outer membrane protein beta-barrel domain-containing protein" evidence="1">
    <location>
        <begin position="21"/>
        <end position="288"/>
    </location>
</feature>
<dbReference type="RefSeq" id="WP_143083874.1">
    <property type="nucleotide sequence ID" value="NZ_FOLE01000002.1"/>
</dbReference>
<feature type="signal peptide" evidence="1">
    <location>
        <begin position="1"/>
        <end position="20"/>
    </location>
</feature>
<evidence type="ECO:0008006" key="4">
    <source>
        <dbReference type="Google" id="ProtNLM"/>
    </source>
</evidence>
<protein>
    <recommendedName>
        <fullName evidence="4">Outer membrane protein beta-barrel domain-containing protein</fullName>
    </recommendedName>
</protein>